<feature type="compositionally biased region" description="Low complexity" evidence="6">
    <location>
        <begin position="579"/>
        <end position="631"/>
    </location>
</feature>
<dbReference type="PANTHER" id="PTHR12953:SF0">
    <property type="entry name" value="SUN DOMAIN-CONTAINING OSSIFICATION FACTOR"/>
    <property type="match status" value="1"/>
</dbReference>
<feature type="compositionally biased region" description="Polar residues" evidence="6">
    <location>
        <begin position="507"/>
        <end position="533"/>
    </location>
</feature>
<feature type="compositionally biased region" description="Acidic residues" evidence="6">
    <location>
        <begin position="941"/>
        <end position="956"/>
    </location>
</feature>
<organism evidence="9 10">
    <name type="scientific">Cercophora scortea</name>
    <dbReference type="NCBI Taxonomy" id="314031"/>
    <lineage>
        <taxon>Eukaryota</taxon>
        <taxon>Fungi</taxon>
        <taxon>Dikarya</taxon>
        <taxon>Ascomycota</taxon>
        <taxon>Pezizomycotina</taxon>
        <taxon>Sordariomycetes</taxon>
        <taxon>Sordariomycetidae</taxon>
        <taxon>Sordariales</taxon>
        <taxon>Lasiosphaeriaceae</taxon>
        <taxon>Cercophora</taxon>
    </lineage>
</organism>
<evidence type="ECO:0000256" key="2">
    <source>
        <dbReference type="ARBA" id="ARBA00022692"/>
    </source>
</evidence>
<feature type="compositionally biased region" description="Polar residues" evidence="6">
    <location>
        <begin position="94"/>
        <end position="121"/>
    </location>
</feature>
<dbReference type="GO" id="GO:0034975">
    <property type="term" value="P:protein folding in endoplasmic reticulum"/>
    <property type="evidence" value="ECO:0007669"/>
    <property type="project" value="TreeGrafter"/>
</dbReference>
<evidence type="ECO:0000256" key="4">
    <source>
        <dbReference type="ARBA" id="ARBA00023136"/>
    </source>
</evidence>
<dbReference type="Pfam" id="PF07738">
    <property type="entry name" value="Sad1_UNC"/>
    <property type="match status" value="1"/>
</dbReference>
<feature type="compositionally biased region" description="Basic and acidic residues" evidence="6">
    <location>
        <begin position="149"/>
        <end position="169"/>
    </location>
</feature>
<dbReference type="AlphaFoldDB" id="A0AAE0MI56"/>
<dbReference type="GO" id="GO:0012505">
    <property type="term" value="C:endomembrane system"/>
    <property type="evidence" value="ECO:0007669"/>
    <property type="project" value="UniProtKB-SubCell"/>
</dbReference>
<feature type="region of interest" description="Disordered" evidence="6">
    <location>
        <begin position="85"/>
        <end position="134"/>
    </location>
</feature>
<feature type="compositionally biased region" description="Basic and acidic residues" evidence="6">
    <location>
        <begin position="960"/>
        <end position="976"/>
    </location>
</feature>
<dbReference type="GO" id="GO:0016020">
    <property type="term" value="C:membrane"/>
    <property type="evidence" value="ECO:0007669"/>
    <property type="project" value="InterPro"/>
</dbReference>
<comment type="subcellular location">
    <subcellularLocation>
        <location evidence="1">Endomembrane system</location>
    </subcellularLocation>
</comment>
<sequence length="1024" mass="111029">MRRPASWGRDIRLALALVLALPGLYANTNTVLASKAQPSTTVEVCEFKTINYITHTLPQQCLRTAWSSPTPSAAPLSTDANAVTAATAEPSPTPNSTGSRPENGTGQEQTDPGASTASSKQEQQEEEDPDSNDIAASSFMSFEEWKEMMVRKSGQDPAENKGRKKEKDAPGTNAEPDNLGDDREIALDFDALSEKVSELTGASSGEPSPHTSGTTREEQGDVAHDEVKAQTPYRSKDAGKTCKERFSYSSFDAGATILKTNKGAKNAKAILAENKDSYMLLECRNKNKFVIVELSDDILVDTVVLANFEFFSSMIRKFRVSVSDRYPVKLDKWVDLGTFEARNSRDIQPFLVEHPQIYTKYIRIEFLSHYGNEYYCPVSLLRVHGTRMLDTWKESESNQDDEPEQIDAPVEEHQEEQEEATKASEPEQTRTQETQESVPPSAKDEHTPQPPPVVTEQGLTPWHPIFYHDKLLETCALRSPTSTGEPTPVSSGANRNSSGAASAQSSTPTVTHNALQSTGSFSSTSTPQGSVPVSSRPTNASSPASSSPTSSSSSTTSSSSSSTPATSNLAAAGSSTPKPSSARTDAADTASSSSPAPAAKATNTTTPTPPRNKTTSAKPNSASSASTPSPTVQESFFKTVTKRLQLLESNTSLSLQYIESQSRFLQEVLLTMEKKQVRRVDTFLDSLNKTVLSELRNVRTQYDQIWQSTVIALETQREQSQREIVALSSRLNVLADEVVFQKRMSILQSVLLLSCLVLVIFSRGGGGGVGGTSSFDHLLSPYNNRQRRHAREQSLASSPTPQTPVPGGDGMNQYATSPSTIASQQRQQFLHSRSRVDKALPLTPQSAASAADFSRDSTPIIRIDEVDVPFFENVNIDVDLDIDNTNPLRSSSRASAAAGAAAGAKAIPLTITEGEEVGAEEGEAGAGEEKQTRQHRMAEKNDEDDDHNDADAETSPDLDMTERETTLMMKKEEKHEGHHHLASQPDFGFPVADHDPAKPLLRHSTLSQLSGGRKPLPALPEDPS</sequence>
<gene>
    <name evidence="9" type="ORF">B0T19DRAFT_127630</name>
</gene>
<dbReference type="Proteomes" id="UP001286456">
    <property type="component" value="Unassembled WGS sequence"/>
</dbReference>
<feature type="region of interest" description="Disordered" evidence="6">
    <location>
        <begin position="410"/>
        <end position="459"/>
    </location>
</feature>
<dbReference type="PANTHER" id="PTHR12953">
    <property type="entry name" value="MEMBRANE PROTEIN CH1 RELATED"/>
    <property type="match status" value="1"/>
</dbReference>
<feature type="compositionally biased region" description="Polar residues" evidence="6">
    <location>
        <begin position="813"/>
        <end position="828"/>
    </location>
</feature>
<dbReference type="InterPro" id="IPR045120">
    <property type="entry name" value="Suco/Slp1-like"/>
</dbReference>
<keyword evidence="7" id="KW-0732">Signal</keyword>
<keyword evidence="10" id="KW-1185">Reference proteome</keyword>
<feature type="compositionally biased region" description="Polar residues" evidence="6">
    <location>
        <begin position="200"/>
        <end position="214"/>
    </location>
</feature>
<evidence type="ECO:0000259" key="8">
    <source>
        <dbReference type="PROSITE" id="PS51469"/>
    </source>
</evidence>
<feature type="region of interest" description="Disordered" evidence="6">
    <location>
        <begin position="917"/>
        <end position="1024"/>
    </location>
</feature>
<feature type="domain" description="SUN" evidence="8">
    <location>
        <begin position="222"/>
        <end position="388"/>
    </location>
</feature>
<feature type="region of interest" description="Disordered" evidence="6">
    <location>
        <begin position="149"/>
        <end position="181"/>
    </location>
</feature>
<dbReference type="PROSITE" id="PS51469">
    <property type="entry name" value="SUN"/>
    <property type="match status" value="1"/>
</dbReference>
<dbReference type="InterPro" id="IPR012919">
    <property type="entry name" value="SUN_dom"/>
</dbReference>
<evidence type="ECO:0000256" key="6">
    <source>
        <dbReference type="SAM" id="MobiDB-lite"/>
    </source>
</evidence>
<feature type="compositionally biased region" description="Basic and acidic residues" evidence="6">
    <location>
        <begin position="215"/>
        <end position="236"/>
    </location>
</feature>
<feature type="compositionally biased region" description="Low complexity" evidence="6">
    <location>
        <begin position="534"/>
        <end position="572"/>
    </location>
</feature>
<keyword evidence="5" id="KW-0175">Coiled coil</keyword>
<feature type="region of interest" description="Disordered" evidence="6">
    <location>
        <begin position="478"/>
        <end position="633"/>
    </location>
</feature>
<feature type="compositionally biased region" description="Polar residues" evidence="6">
    <location>
        <begin position="479"/>
        <end position="489"/>
    </location>
</feature>
<feature type="compositionally biased region" description="Basic and acidic residues" evidence="6">
    <location>
        <begin position="419"/>
        <end position="430"/>
    </location>
</feature>
<dbReference type="FunFam" id="2.60.120.260:FF:000082">
    <property type="entry name" value="Sad1/UNC domain protein"/>
    <property type="match status" value="1"/>
</dbReference>
<proteinExistence type="predicted"/>
<keyword evidence="4" id="KW-0472">Membrane</keyword>
<evidence type="ECO:0000313" key="10">
    <source>
        <dbReference type="Proteomes" id="UP001286456"/>
    </source>
</evidence>
<dbReference type="GO" id="GO:0005737">
    <property type="term" value="C:cytoplasm"/>
    <property type="evidence" value="ECO:0007669"/>
    <property type="project" value="TreeGrafter"/>
</dbReference>
<feature type="region of interest" description="Disordered" evidence="6">
    <location>
        <begin position="786"/>
        <end position="828"/>
    </location>
</feature>
<feature type="compositionally biased region" description="Low complexity" evidence="6">
    <location>
        <begin position="490"/>
        <end position="506"/>
    </location>
</feature>
<keyword evidence="2" id="KW-0812">Transmembrane</keyword>
<protein>
    <submittedName>
        <fullName evidence="9">UNC-like C-terminal-domain-containing protein</fullName>
    </submittedName>
</protein>
<feature type="chain" id="PRO_5042246656" evidence="7">
    <location>
        <begin position="27"/>
        <end position="1024"/>
    </location>
</feature>
<feature type="region of interest" description="Disordered" evidence="6">
    <location>
        <begin position="196"/>
        <end position="236"/>
    </location>
</feature>
<feature type="signal peptide" evidence="7">
    <location>
        <begin position="1"/>
        <end position="26"/>
    </location>
</feature>
<feature type="compositionally biased region" description="Basic and acidic residues" evidence="6">
    <location>
        <begin position="927"/>
        <end position="940"/>
    </location>
</feature>
<name>A0AAE0MI56_9PEZI</name>
<reference evidence="9" key="1">
    <citation type="journal article" date="2023" name="Mol. Phylogenet. Evol.">
        <title>Genome-scale phylogeny and comparative genomics of the fungal order Sordariales.</title>
        <authorList>
            <person name="Hensen N."/>
            <person name="Bonometti L."/>
            <person name="Westerberg I."/>
            <person name="Brannstrom I.O."/>
            <person name="Guillou S."/>
            <person name="Cros-Aarteil S."/>
            <person name="Calhoun S."/>
            <person name="Haridas S."/>
            <person name="Kuo A."/>
            <person name="Mondo S."/>
            <person name="Pangilinan J."/>
            <person name="Riley R."/>
            <person name="LaButti K."/>
            <person name="Andreopoulos B."/>
            <person name="Lipzen A."/>
            <person name="Chen C."/>
            <person name="Yan M."/>
            <person name="Daum C."/>
            <person name="Ng V."/>
            <person name="Clum A."/>
            <person name="Steindorff A."/>
            <person name="Ohm R.A."/>
            <person name="Martin F."/>
            <person name="Silar P."/>
            <person name="Natvig D.O."/>
            <person name="Lalanne C."/>
            <person name="Gautier V."/>
            <person name="Ament-Velasquez S.L."/>
            <person name="Kruys A."/>
            <person name="Hutchinson M.I."/>
            <person name="Powell A.J."/>
            <person name="Barry K."/>
            <person name="Miller A.N."/>
            <person name="Grigoriev I.V."/>
            <person name="Debuchy R."/>
            <person name="Gladieux P."/>
            <person name="Hiltunen Thoren M."/>
            <person name="Johannesson H."/>
        </authorList>
    </citation>
    <scope>NUCLEOTIDE SEQUENCE</scope>
    <source>
        <strain evidence="9">SMH4131-1</strain>
    </source>
</reference>
<evidence type="ECO:0000313" key="9">
    <source>
        <dbReference type="EMBL" id="KAK3333496.1"/>
    </source>
</evidence>
<evidence type="ECO:0000256" key="1">
    <source>
        <dbReference type="ARBA" id="ARBA00004308"/>
    </source>
</evidence>
<reference evidence="9" key="2">
    <citation type="submission" date="2023-06" db="EMBL/GenBank/DDBJ databases">
        <authorList>
            <consortium name="Lawrence Berkeley National Laboratory"/>
            <person name="Haridas S."/>
            <person name="Hensen N."/>
            <person name="Bonometti L."/>
            <person name="Westerberg I."/>
            <person name="Brannstrom I.O."/>
            <person name="Guillou S."/>
            <person name="Cros-Aarteil S."/>
            <person name="Calhoun S."/>
            <person name="Kuo A."/>
            <person name="Mondo S."/>
            <person name="Pangilinan J."/>
            <person name="Riley R."/>
            <person name="Labutti K."/>
            <person name="Andreopoulos B."/>
            <person name="Lipzen A."/>
            <person name="Chen C."/>
            <person name="Yanf M."/>
            <person name="Daum C."/>
            <person name="Ng V."/>
            <person name="Clum A."/>
            <person name="Steindorff A."/>
            <person name="Ohm R."/>
            <person name="Martin F."/>
            <person name="Silar P."/>
            <person name="Natvig D."/>
            <person name="Lalanne C."/>
            <person name="Gautier V."/>
            <person name="Ament-Velasquez S.L."/>
            <person name="Kruys A."/>
            <person name="Hutchinson M.I."/>
            <person name="Powell A.J."/>
            <person name="Barry K."/>
            <person name="Miller A.N."/>
            <person name="Grigoriev I.V."/>
            <person name="Debuchy R."/>
            <person name="Gladieux P."/>
            <person name="Thoren M.H."/>
            <person name="Johannesson H."/>
        </authorList>
    </citation>
    <scope>NUCLEOTIDE SEQUENCE</scope>
    <source>
        <strain evidence="9">SMH4131-1</strain>
    </source>
</reference>
<feature type="coiled-coil region" evidence="5">
    <location>
        <begin position="710"/>
        <end position="737"/>
    </location>
</feature>
<dbReference type="Gene3D" id="2.60.120.260">
    <property type="entry name" value="Galactose-binding domain-like"/>
    <property type="match status" value="1"/>
</dbReference>
<accession>A0AAE0MI56</accession>
<evidence type="ECO:0000256" key="3">
    <source>
        <dbReference type="ARBA" id="ARBA00022989"/>
    </source>
</evidence>
<evidence type="ECO:0000256" key="5">
    <source>
        <dbReference type="SAM" id="Coils"/>
    </source>
</evidence>
<keyword evidence="3" id="KW-1133">Transmembrane helix</keyword>
<comment type="caution">
    <text evidence="9">The sequence shown here is derived from an EMBL/GenBank/DDBJ whole genome shotgun (WGS) entry which is preliminary data.</text>
</comment>
<evidence type="ECO:0000256" key="7">
    <source>
        <dbReference type="SAM" id="SignalP"/>
    </source>
</evidence>
<dbReference type="EMBL" id="JAUEPO010000002">
    <property type="protein sequence ID" value="KAK3333496.1"/>
    <property type="molecule type" value="Genomic_DNA"/>
</dbReference>